<accession>A0A8T0BFL6</accession>
<gene>
    <name evidence="8" type="ORF">HF521_021388</name>
</gene>
<reference evidence="8" key="1">
    <citation type="submission" date="2020-08" db="EMBL/GenBank/DDBJ databases">
        <title>Chromosome-level assembly of Southern catfish (Silurus meridionalis) provides insights into visual adaptation to the nocturnal and benthic lifestyles.</title>
        <authorList>
            <person name="Zhang Y."/>
            <person name="Wang D."/>
            <person name="Peng Z."/>
        </authorList>
    </citation>
    <scope>NUCLEOTIDE SEQUENCE</scope>
    <source>
        <strain evidence="8">SWU-2019-XX</strain>
        <tissue evidence="8">Muscle</tissue>
    </source>
</reference>
<dbReference type="InterPro" id="IPR051947">
    <property type="entry name" value="Sentrin-specific_protease"/>
</dbReference>
<proteinExistence type="inferred from homology"/>
<dbReference type="OrthoDB" id="442460at2759"/>
<keyword evidence="9" id="KW-1185">Reference proteome</keyword>
<comment type="caution">
    <text evidence="8">The sequence shown here is derived from an EMBL/GenBank/DDBJ whole genome shotgun (WGS) entry which is preliminary data.</text>
</comment>
<keyword evidence="5" id="KW-0378">Hydrolase</keyword>
<evidence type="ECO:0000256" key="2">
    <source>
        <dbReference type="ARBA" id="ARBA00022553"/>
    </source>
</evidence>
<dbReference type="EMBL" id="JABFDY010000008">
    <property type="protein sequence ID" value="KAF7704316.1"/>
    <property type="molecule type" value="Genomic_DNA"/>
</dbReference>
<dbReference type="Proteomes" id="UP000606274">
    <property type="component" value="Unassembled WGS sequence"/>
</dbReference>
<protein>
    <recommendedName>
        <fullName evidence="7">Ubiquitin-like protease family profile domain-containing protein</fullName>
    </recommendedName>
</protein>
<evidence type="ECO:0000313" key="8">
    <source>
        <dbReference type="EMBL" id="KAF7704316.1"/>
    </source>
</evidence>
<comment type="similarity">
    <text evidence="1">Belongs to the peptidase C48 family.</text>
</comment>
<evidence type="ECO:0000256" key="4">
    <source>
        <dbReference type="ARBA" id="ARBA00022786"/>
    </source>
</evidence>
<keyword evidence="2" id="KW-0597">Phosphoprotein</keyword>
<feature type="compositionally biased region" description="Polar residues" evidence="6">
    <location>
        <begin position="40"/>
        <end position="53"/>
    </location>
</feature>
<dbReference type="GO" id="GO:0016926">
    <property type="term" value="P:protein desumoylation"/>
    <property type="evidence" value="ECO:0007669"/>
    <property type="project" value="TreeGrafter"/>
</dbReference>
<dbReference type="PANTHER" id="PTHR46896:SF3">
    <property type="entry name" value="FI06413P-RELATED"/>
    <property type="match status" value="1"/>
</dbReference>
<evidence type="ECO:0000256" key="6">
    <source>
        <dbReference type="SAM" id="MobiDB-lite"/>
    </source>
</evidence>
<name>A0A8T0BFL6_SILME</name>
<dbReference type="GO" id="GO:0090169">
    <property type="term" value="P:regulation of spindle assembly"/>
    <property type="evidence" value="ECO:0007669"/>
    <property type="project" value="TreeGrafter"/>
</dbReference>
<keyword evidence="4" id="KW-0833">Ubl conjugation pathway</keyword>
<sequence length="632" mass="72593">MPQILEKNTSFTWSTNQRTLQFKGVVLKRRHFQHTLLSGSTKNTKRMGSNNGIENPKPNALPLMDKVGPGVEPESSNSEERTSCTDEKPLLGVPRKYRMRDECGNLLPKKRVARMPASATWLPVSHMEVCSKLTLEVRSLKLGNVNLNFRGSVTFSVDYIEITNNVKIEASELTSCEWCRSRRLPALLLHMTDAAIWRLREQLVVSTDTETWDGCRSKHQQETYLLLIFESAPTVLEEAALEEIFAEIGRLKNLSNFTVNLTYEEARDRLTTRECFQANEVKTLSVSDDEDDLMECSSSHAETLVIYPPPPAKGGFSITNEDLHCLNEGNYLNDVIIDFYLKYLVCEKLQEMDANRFHAFSSFFYRSLTQTDLTEDLDGTSLSIQERRHNRVKTWTRHLDVFQKDFIFVPINQLAHWYLAVICFPGQAYYSTMDPCENKIEENPIVLASSSPFSNPMSLFYRHQTSKQISKCTESEVDLDEGFCFVSDDYLEDDFQFNANGRYSSQISDITSKQPCILIMDSLGCGAKPAVVKVLQEYLEMEWRVRKGSLWSSGKQTMTGWSVQVPQQDNHTDCGVYVLQYVESFITNPPRNFHAAIDLRDWFPQELVKKKRERIKEIIFSLHHQQQAEFGE</sequence>
<evidence type="ECO:0000256" key="1">
    <source>
        <dbReference type="ARBA" id="ARBA00005234"/>
    </source>
</evidence>
<evidence type="ECO:0000256" key="5">
    <source>
        <dbReference type="ARBA" id="ARBA00022801"/>
    </source>
</evidence>
<dbReference type="AlphaFoldDB" id="A0A8T0BFL6"/>
<evidence type="ECO:0000313" key="9">
    <source>
        <dbReference type="Proteomes" id="UP000606274"/>
    </source>
</evidence>
<evidence type="ECO:0000259" key="7">
    <source>
        <dbReference type="PROSITE" id="PS50600"/>
    </source>
</evidence>
<feature type="region of interest" description="Disordered" evidence="6">
    <location>
        <begin position="40"/>
        <end position="86"/>
    </location>
</feature>
<dbReference type="GO" id="GO:0006508">
    <property type="term" value="P:proteolysis"/>
    <property type="evidence" value="ECO:0007669"/>
    <property type="project" value="UniProtKB-KW"/>
</dbReference>
<dbReference type="GO" id="GO:0090234">
    <property type="term" value="P:regulation of kinetochore assembly"/>
    <property type="evidence" value="ECO:0007669"/>
    <property type="project" value="TreeGrafter"/>
</dbReference>
<keyword evidence="3" id="KW-0645">Protease</keyword>
<dbReference type="GO" id="GO:0005737">
    <property type="term" value="C:cytoplasm"/>
    <property type="evidence" value="ECO:0007669"/>
    <property type="project" value="TreeGrafter"/>
</dbReference>
<dbReference type="Pfam" id="PF02902">
    <property type="entry name" value="Peptidase_C48"/>
    <property type="match status" value="1"/>
</dbReference>
<organism evidence="8 9">
    <name type="scientific">Silurus meridionalis</name>
    <name type="common">Southern catfish</name>
    <name type="synonym">Silurus soldatovi meridionalis</name>
    <dbReference type="NCBI Taxonomy" id="175797"/>
    <lineage>
        <taxon>Eukaryota</taxon>
        <taxon>Metazoa</taxon>
        <taxon>Chordata</taxon>
        <taxon>Craniata</taxon>
        <taxon>Vertebrata</taxon>
        <taxon>Euteleostomi</taxon>
        <taxon>Actinopterygii</taxon>
        <taxon>Neopterygii</taxon>
        <taxon>Teleostei</taxon>
        <taxon>Ostariophysi</taxon>
        <taxon>Siluriformes</taxon>
        <taxon>Siluridae</taxon>
        <taxon>Silurus</taxon>
    </lineage>
</organism>
<dbReference type="PANTHER" id="PTHR46896">
    <property type="entry name" value="SENTRIN-SPECIFIC PROTEASE"/>
    <property type="match status" value="1"/>
</dbReference>
<dbReference type="GO" id="GO:0005634">
    <property type="term" value="C:nucleus"/>
    <property type="evidence" value="ECO:0007669"/>
    <property type="project" value="TreeGrafter"/>
</dbReference>
<dbReference type="PROSITE" id="PS50600">
    <property type="entry name" value="ULP_PROTEASE"/>
    <property type="match status" value="1"/>
</dbReference>
<feature type="domain" description="Ubiquitin-like protease family profile" evidence="7">
    <location>
        <begin position="316"/>
        <end position="585"/>
    </location>
</feature>
<dbReference type="SUPFAM" id="SSF54001">
    <property type="entry name" value="Cysteine proteinases"/>
    <property type="match status" value="1"/>
</dbReference>
<dbReference type="InterPro" id="IPR038765">
    <property type="entry name" value="Papain-like_cys_pep_sf"/>
</dbReference>
<dbReference type="Gene3D" id="3.40.395.10">
    <property type="entry name" value="Adenoviral Proteinase, Chain A"/>
    <property type="match status" value="1"/>
</dbReference>
<dbReference type="GO" id="GO:0070139">
    <property type="term" value="F:SUMO-specific endopeptidase activity"/>
    <property type="evidence" value="ECO:0007669"/>
    <property type="project" value="TreeGrafter"/>
</dbReference>
<evidence type="ECO:0000256" key="3">
    <source>
        <dbReference type="ARBA" id="ARBA00022670"/>
    </source>
</evidence>
<dbReference type="InterPro" id="IPR003653">
    <property type="entry name" value="Peptidase_C48_C"/>
</dbReference>